<accession>A0A921JQ74</accession>
<dbReference type="PROSITE" id="PS50928">
    <property type="entry name" value="ABC_TM1"/>
    <property type="match status" value="1"/>
</dbReference>
<gene>
    <name evidence="12" type="ORF">K8V15_04745</name>
</gene>
<dbReference type="GO" id="GO:0042956">
    <property type="term" value="P:maltodextrin transmembrane transport"/>
    <property type="evidence" value="ECO:0007669"/>
    <property type="project" value="TreeGrafter"/>
</dbReference>
<evidence type="ECO:0000256" key="4">
    <source>
        <dbReference type="ARBA" id="ARBA00022475"/>
    </source>
</evidence>
<evidence type="ECO:0000313" key="12">
    <source>
        <dbReference type="EMBL" id="HJE51274.1"/>
    </source>
</evidence>
<dbReference type="InterPro" id="IPR000515">
    <property type="entry name" value="MetI-like"/>
</dbReference>
<dbReference type="PANTHER" id="PTHR47314:SF1">
    <property type="entry name" value="MALTOSE_MALTODEXTRIN TRANSPORT SYSTEM PERMEASE PROTEIN MALF"/>
    <property type="match status" value="1"/>
</dbReference>
<evidence type="ECO:0000256" key="1">
    <source>
        <dbReference type="ARBA" id="ARBA00004651"/>
    </source>
</evidence>
<dbReference type="Pfam" id="PF16296">
    <property type="entry name" value="TM_PBP2_N"/>
    <property type="match status" value="1"/>
</dbReference>
<dbReference type="AlphaFoldDB" id="A0A921JQ74"/>
<dbReference type="Proteomes" id="UP000712713">
    <property type="component" value="Unassembled WGS sequence"/>
</dbReference>
<dbReference type="PANTHER" id="PTHR47314">
    <property type="entry name" value="MALTOSE/MALTODEXTRIN TRANSPORT SYSTEM PERMEASE PROTEIN MALF"/>
    <property type="match status" value="1"/>
</dbReference>
<keyword evidence="8 9" id="KW-0472">Membrane</keyword>
<dbReference type="Gene3D" id="3.10.650.10">
    <property type="entry name" value="MalF N-terminal region-like"/>
    <property type="match status" value="1"/>
</dbReference>
<evidence type="ECO:0000256" key="2">
    <source>
        <dbReference type="ARBA" id="ARBA00009047"/>
    </source>
</evidence>
<dbReference type="CDD" id="cd06261">
    <property type="entry name" value="TM_PBP2"/>
    <property type="match status" value="1"/>
</dbReference>
<keyword evidence="5 10" id="KW-0762">Sugar transport</keyword>
<dbReference type="EMBL" id="DYZF01000118">
    <property type="protein sequence ID" value="HJE51274.1"/>
    <property type="molecule type" value="Genomic_DNA"/>
</dbReference>
<feature type="transmembrane region" description="Helical" evidence="9">
    <location>
        <begin position="21"/>
        <end position="44"/>
    </location>
</feature>
<reference evidence="12" key="1">
    <citation type="journal article" date="2021" name="PeerJ">
        <title>Extensive microbial diversity within the chicken gut microbiome revealed by metagenomics and culture.</title>
        <authorList>
            <person name="Gilroy R."/>
            <person name="Ravi A."/>
            <person name="Getino M."/>
            <person name="Pursley I."/>
            <person name="Horton D.L."/>
            <person name="Alikhan N.F."/>
            <person name="Baker D."/>
            <person name="Gharbi K."/>
            <person name="Hall N."/>
            <person name="Watson M."/>
            <person name="Adriaenssens E.M."/>
            <person name="Foster-Nyarko E."/>
            <person name="Jarju S."/>
            <person name="Secka A."/>
            <person name="Antonio M."/>
            <person name="Oren A."/>
            <person name="Chaudhuri R.R."/>
            <person name="La Ragione R."/>
            <person name="Hildebrand F."/>
            <person name="Pallen M.J."/>
        </authorList>
    </citation>
    <scope>NUCLEOTIDE SEQUENCE</scope>
    <source>
        <strain evidence="12">ChiGjej3B3-7470</strain>
    </source>
</reference>
<feature type="transmembrane region" description="Helical" evidence="9">
    <location>
        <begin position="292"/>
        <end position="315"/>
    </location>
</feature>
<dbReference type="GO" id="GO:0015423">
    <property type="term" value="F:ABC-type maltose transporter activity"/>
    <property type="evidence" value="ECO:0007669"/>
    <property type="project" value="TreeGrafter"/>
</dbReference>
<evidence type="ECO:0000256" key="5">
    <source>
        <dbReference type="ARBA" id="ARBA00022597"/>
    </source>
</evidence>
<keyword evidence="7 9" id="KW-1133">Transmembrane helix</keyword>
<name>A0A921JQ74_9ACTN</name>
<evidence type="ECO:0000256" key="8">
    <source>
        <dbReference type="ARBA" id="ARBA00023136"/>
    </source>
</evidence>
<protein>
    <recommendedName>
        <fullName evidence="10">Maltose/maltodextrin transport system permease protein</fullName>
    </recommendedName>
</protein>
<feature type="transmembrane region" description="Helical" evidence="9">
    <location>
        <begin position="327"/>
        <end position="347"/>
    </location>
</feature>
<feature type="transmembrane region" description="Helical" evidence="9">
    <location>
        <begin position="379"/>
        <end position="402"/>
    </location>
</feature>
<feature type="transmembrane region" description="Helical" evidence="9">
    <location>
        <begin position="77"/>
        <end position="101"/>
    </location>
</feature>
<dbReference type="InterPro" id="IPR035906">
    <property type="entry name" value="MetI-like_sf"/>
</dbReference>
<sequence length="524" mass="57357">MSTSTTPQSKRLSHARDFTRPGFYVKLVLMMLVNALGIYGILAAYGQEEWGVLAFLAISLIVVNYAYFSKRAIPAKYLVPGLLFLIAFQVYVMLNTAYVAFTNYGDGHNDSKPSAITQIMKTADRRVEGTPTYPVAVLDRGGEIAFAIVDGETVRVGDAETPLEDVADARVENGRVAEVPGAEVLPLAEVQQRQNEVLDLRVSLSDNPDDGWLRTDNAAMAYVAKSLLSYDANSDVFTNAEGKTYTADESVGSFVSEDGETLTPGWRVNVGAKNFTQMFSDSRLAGPFLSSLVWTFAFAILSVLTTFALGLLLAVIFNDPRVKGRTFYRAMFILPYAFPGFLAALVWRGMLNQEFGFINEVLLGGMTVEWFQNGTLAKLAILGVNLWLGFPYMFLVCTGALQSIPQELTEAGVMDGAGPLRRFWQITLPLLLVSVAPLLIASFAFNFNNFSLIYMLTGGGPNYPGAPVIVGETDILISMVYSIAFEGGNRQYGLASAMSIIIFLVVGVVSWLGFRQTRKLEEIM</sequence>
<evidence type="ECO:0000256" key="3">
    <source>
        <dbReference type="ARBA" id="ARBA00022448"/>
    </source>
</evidence>
<feature type="transmembrane region" description="Helical" evidence="9">
    <location>
        <begin position="423"/>
        <end position="445"/>
    </location>
</feature>
<evidence type="ECO:0000256" key="6">
    <source>
        <dbReference type="ARBA" id="ARBA00022692"/>
    </source>
</evidence>
<comment type="subcellular location">
    <subcellularLocation>
        <location evidence="1 9">Cell membrane</location>
        <topology evidence="1 9">Multi-pass membrane protein</topology>
    </subcellularLocation>
</comment>
<evidence type="ECO:0000259" key="11">
    <source>
        <dbReference type="PROSITE" id="PS50928"/>
    </source>
</evidence>
<dbReference type="SUPFAM" id="SSF161098">
    <property type="entry name" value="MetI-like"/>
    <property type="match status" value="1"/>
</dbReference>
<dbReference type="Pfam" id="PF00528">
    <property type="entry name" value="BPD_transp_1"/>
    <property type="match status" value="1"/>
</dbReference>
<dbReference type="GO" id="GO:1990060">
    <property type="term" value="C:maltose transport complex"/>
    <property type="evidence" value="ECO:0007669"/>
    <property type="project" value="TreeGrafter"/>
</dbReference>
<evidence type="ECO:0000313" key="13">
    <source>
        <dbReference type="Proteomes" id="UP000712713"/>
    </source>
</evidence>
<evidence type="ECO:0000256" key="9">
    <source>
        <dbReference type="RuleBase" id="RU363032"/>
    </source>
</evidence>
<dbReference type="Gene3D" id="2.40.430.10">
    <property type="entry name" value="D-maltodextrin-binding protein, MBP"/>
    <property type="match status" value="1"/>
</dbReference>
<keyword evidence="4 10" id="KW-1003">Cell membrane</keyword>
<dbReference type="InterPro" id="IPR035277">
    <property type="entry name" value="MalF_N"/>
</dbReference>
<dbReference type="InterPro" id="IPR032550">
    <property type="entry name" value="TM_PBP2_N"/>
</dbReference>
<keyword evidence="6 9" id="KW-0812">Transmembrane</keyword>
<evidence type="ECO:0000256" key="10">
    <source>
        <dbReference type="RuleBase" id="RU367050"/>
    </source>
</evidence>
<comment type="caution">
    <text evidence="12">The sequence shown here is derived from an EMBL/GenBank/DDBJ whole genome shotgun (WGS) entry which is preliminary data.</text>
</comment>
<organism evidence="12 13">
    <name type="scientific">Tessaracoccus flavescens</name>
    <dbReference type="NCBI Taxonomy" id="399497"/>
    <lineage>
        <taxon>Bacteria</taxon>
        <taxon>Bacillati</taxon>
        <taxon>Actinomycetota</taxon>
        <taxon>Actinomycetes</taxon>
        <taxon>Propionibacteriales</taxon>
        <taxon>Propionibacteriaceae</taxon>
        <taxon>Tessaracoccus</taxon>
    </lineage>
</organism>
<dbReference type="Gene3D" id="1.20.58.370">
    <property type="entry name" value="MalF N-terminal region-like"/>
    <property type="match status" value="1"/>
</dbReference>
<evidence type="ECO:0000256" key="7">
    <source>
        <dbReference type="ARBA" id="ARBA00022989"/>
    </source>
</evidence>
<feature type="transmembrane region" description="Helical" evidence="9">
    <location>
        <begin position="50"/>
        <end position="68"/>
    </location>
</feature>
<proteinExistence type="inferred from homology"/>
<feature type="transmembrane region" description="Helical" evidence="9">
    <location>
        <begin position="492"/>
        <end position="514"/>
    </location>
</feature>
<dbReference type="InterPro" id="IPR047103">
    <property type="entry name" value="MalF_P2_sf"/>
</dbReference>
<comment type="similarity">
    <text evidence="2 10">Belongs to the binding-protein-dependent transport system permease family. MalFG subfamily.</text>
</comment>
<comment type="function">
    <text evidence="10">Part of the ABC transporter complex MalEFGK involved in maltose/maltodextrin import. Probably responsible for the translocation of the substrate across the membrane.</text>
</comment>
<keyword evidence="3 9" id="KW-0813">Transport</keyword>
<reference evidence="12" key="2">
    <citation type="submission" date="2021-09" db="EMBL/GenBank/DDBJ databases">
        <authorList>
            <person name="Gilroy R."/>
        </authorList>
    </citation>
    <scope>NUCLEOTIDE SEQUENCE</scope>
    <source>
        <strain evidence="12">ChiGjej3B3-7470</strain>
    </source>
</reference>
<dbReference type="Gene3D" id="1.10.3720.10">
    <property type="entry name" value="MetI-like"/>
    <property type="match status" value="1"/>
</dbReference>
<dbReference type="SUPFAM" id="SSF160964">
    <property type="entry name" value="MalF N-terminal region-like"/>
    <property type="match status" value="1"/>
</dbReference>
<feature type="domain" description="ABC transmembrane type-1" evidence="11">
    <location>
        <begin position="292"/>
        <end position="513"/>
    </location>
</feature>